<keyword evidence="4" id="KW-1185">Reference proteome</keyword>
<feature type="coiled-coil region" evidence="1">
    <location>
        <begin position="220"/>
        <end position="254"/>
    </location>
</feature>
<dbReference type="InterPro" id="IPR029063">
    <property type="entry name" value="SAM-dependent_MTases_sf"/>
</dbReference>
<comment type="caution">
    <text evidence="3">The sequence shown here is derived from an EMBL/GenBank/DDBJ whole genome shotgun (WGS) entry which is preliminary data.</text>
</comment>
<evidence type="ECO:0000313" key="4">
    <source>
        <dbReference type="Proteomes" id="UP000269154"/>
    </source>
</evidence>
<dbReference type="OrthoDB" id="421171at2"/>
<dbReference type="GO" id="GO:0008168">
    <property type="term" value="F:methyltransferase activity"/>
    <property type="evidence" value="ECO:0007669"/>
    <property type="project" value="UniProtKB-KW"/>
</dbReference>
<dbReference type="InterPro" id="IPR006342">
    <property type="entry name" value="FkbM_mtfrase"/>
</dbReference>
<name>A0A3N6Q3F6_9CYAN</name>
<dbReference type="PANTHER" id="PTHR34203">
    <property type="entry name" value="METHYLTRANSFERASE, FKBM FAMILY PROTEIN"/>
    <property type="match status" value="1"/>
</dbReference>
<dbReference type="NCBIfam" id="TIGR01444">
    <property type="entry name" value="fkbM_fam"/>
    <property type="match status" value="1"/>
</dbReference>
<dbReference type="Proteomes" id="UP000269154">
    <property type="component" value="Unassembled WGS sequence"/>
</dbReference>
<dbReference type="Gene3D" id="3.40.50.150">
    <property type="entry name" value="Vaccinia Virus protein VP39"/>
    <property type="match status" value="1"/>
</dbReference>
<reference evidence="3 4" key="1">
    <citation type="journal article" date="2018" name="ACS Chem. Biol.">
        <title>Ketoreductase domain dysfunction expands chemodiversity: malyngamide biosynthesis in the cyanobacterium Okeania hirsuta.</title>
        <authorList>
            <person name="Moss N.A."/>
            <person name="Leao T."/>
            <person name="Rankin M."/>
            <person name="McCullough T.M."/>
            <person name="Qu P."/>
            <person name="Korobeynikov A."/>
            <person name="Smith J.L."/>
            <person name="Gerwick L."/>
            <person name="Gerwick W.H."/>
        </authorList>
    </citation>
    <scope>NUCLEOTIDE SEQUENCE [LARGE SCALE GENOMIC DNA]</scope>
    <source>
        <strain evidence="3 4">PAB10Feb10-1</strain>
    </source>
</reference>
<proteinExistence type="predicted"/>
<organism evidence="3 4">
    <name type="scientific">Okeania hirsuta</name>
    <dbReference type="NCBI Taxonomy" id="1458930"/>
    <lineage>
        <taxon>Bacteria</taxon>
        <taxon>Bacillati</taxon>
        <taxon>Cyanobacteriota</taxon>
        <taxon>Cyanophyceae</taxon>
        <taxon>Oscillatoriophycideae</taxon>
        <taxon>Oscillatoriales</taxon>
        <taxon>Microcoleaceae</taxon>
        <taxon>Okeania</taxon>
    </lineage>
</organism>
<keyword evidence="3" id="KW-0808">Transferase</keyword>
<dbReference type="InterPro" id="IPR052514">
    <property type="entry name" value="SAM-dependent_MTase"/>
</dbReference>
<accession>A0A3N6Q3F6</accession>
<evidence type="ECO:0000313" key="3">
    <source>
        <dbReference type="EMBL" id="RQH56565.1"/>
    </source>
</evidence>
<dbReference type="PANTHER" id="PTHR34203:SF15">
    <property type="entry name" value="SLL1173 PROTEIN"/>
    <property type="match status" value="1"/>
</dbReference>
<feature type="domain" description="Methyltransferase FkbM" evidence="2">
    <location>
        <begin position="78"/>
        <end position="248"/>
    </location>
</feature>
<keyword evidence="1" id="KW-0175">Coiled coil</keyword>
<evidence type="ECO:0000256" key="1">
    <source>
        <dbReference type="SAM" id="Coils"/>
    </source>
</evidence>
<dbReference type="SUPFAM" id="SSF53335">
    <property type="entry name" value="S-adenosyl-L-methionine-dependent methyltransferases"/>
    <property type="match status" value="1"/>
</dbReference>
<dbReference type="Pfam" id="PF05050">
    <property type="entry name" value="Methyltransf_21"/>
    <property type="match status" value="1"/>
</dbReference>
<sequence length="281" mass="31565">MKLPTEKKITIARFISNLIVGFRAIFGLSSITKVYRRGLHWSLDLKEGIDLAIYLGVYEPETIKELKRIVKPGDVVVDIGANIGALTLPLAQYVGVDGCVIAFEPTSWAYGKLQNNLSLNPHLLNRVKTEQMMLLEEEKELPSFVYSSWNLSASEDKLTHPQHKGRLMTTDGGQGISLDGYFEKNPHNKVDLIKLDVDGYELAVLKGARKLLLRDSPKIILEMARQNEEEEKQLEKLLAELKDAQYRLVHLTAKYPIMMTKEAIEKLCPPGGSINVLALPQ</sequence>
<evidence type="ECO:0000259" key="2">
    <source>
        <dbReference type="Pfam" id="PF05050"/>
    </source>
</evidence>
<dbReference type="AlphaFoldDB" id="A0A3N6Q3F6"/>
<dbReference type="EMBL" id="RCBY01000004">
    <property type="protein sequence ID" value="RQH56565.1"/>
    <property type="molecule type" value="Genomic_DNA"/>
</dbReference>
<gene>
    <name evidence="3" type="ORF">D5R40_01405</name>
</gene>
<protein>
    <submittedName>
        <fullName evidence="3">FkbM family methyltransferase</fullName>
    </submittedName>
</protein>
<keyword evidence="3" id="KW-0489">Methyltransferase</keyword>
<dbReference type="GO" id="GO:0032259">
    <property type="term" value="P:methylation"/>
    <property type="evidence" value="ECO:0007669"/>
    <property type="project" value="UniProtKB-KW"/>
</dbReference>